<dbReference type="Gene3D" id="3.40.30.10">
    <property type="entry name" value="Glutaredoxin"/>
    <property type="match status" value="1"/>
</dbReference>
<feature type="domain" description="Thioredoxin-like fold" evidence="3">
    <location>
        <begin position="63"/>
        <end position="227"/>
    </location>
</feature>
<evidence type="ECO:0000259" key="3">
    <source>
        <dbReference type="Pfam" id="PF13462"/>
    </source>
</evidence>
<dbReference type="PROSITE" id="PS51257">
    <property type="entry name" value="PROKAR_LIPOPROTEIN"/>
    <property type="match status" value="1"/>
</dbReference>
<dbReference type="EMBL" id="CP053189">
    <property type="protein sequence ID" value="QJS12573.1"/>
    <property type="molecule type" value="Genomic_DNA"/>
</dbReference>
<dbReference type="InterPro" id="IPR036249">
    <property type="entry name" value="Thioredoxin-like_sf"/>
</dbReference>
<dbReference type="Proteomes" id="UP000502641">
    <property type="component" value="Chromosome"/>
</dbReference>
<dbReference type="SUPFAM" id="SSF52833">
    <property type="entry name" value="Thioredoxin-like"/>
    <property type="match status" value="1"/>
</dbReference>
<feature type="chain" id="PRO_5039607409" evidence="2">
    <location>
        <begin position="19"/>
        <end position="260"/>
    </location>
</feature>
<accession>A0A6M4PRD2</accession>
<dbReference type="CDD" id="cd02972">
    <property type="entry name" value="DsbA_family"/>
    <property type="match status" value="1"/>
</dbReference>
<organism evidence="4 5">
    <name type="scientific">Streptomyces argyrophylli</name>
    <dbReference type="NCBI Taxonomy" id="2726118"/>
    <lineage>
        <taxon>Bacteria</taxon>
        <taxon>Bacillati</taxon>
        <taxon>Actinomycetota</taxon>
        <taxon>Actinomycetes</taxon>
        <taxon>Kitasatosporales</taxon>
        <taxon>Streptomycetaceae</taxon>
        <taxon>Streptomyces</taxon>
    </lineage>
</organism>
<feature type="signal peptide" evidence="2">
    <location>
        <begin position="1"/>
        <end position="18"/>
    </location>
</feature>
<sequence>MVRRVLATAVAVAVAGVAAVGCDSGGQPAESKGGRPDPTATATATAVPYTGPADMPERLGNDGTTIMVGDEAAPLTVHLYEDPRCPVCEQFETTGGAPELREATIRREVRTQYTLASFLDARLGGTGSRKAVNALRAALDKGKFAEYHDVLYAHQPAESEDGFTDAYLLELAGRVPGLRGPDFDSAVRTMKYRTFVTNSEDAYERAGGPREPEGPGTPTAEINDVRVPVRYNGLLFDGTVFGGLLRKIREDPESWQAVSP</sequence>
<feature type="compositionally biased region" description="Basic and acidic residues" evidence="1">
    <location>
        <begin position="202"/>
        <end position="213"/>
    </location>
</feature>
<evidence type="ECO:0000313" key="4">
    <source>
        <dbReference type="EMBL" id="QJS12573.1"/>
    </source>
</evidence>
<protein>
    <submittedName>
        <fullName evidence="4">Thioredoxin domain-containing protein</fullName>
    </submittedName>
</protein>
<evidence type="ECO:0000313" key="5">
    <source>
        <dbReference type="Proteomes" id="UP000502641"/>
    </source>
</evidence>
<dbReference type="AlphaFoldDB" id="A0A6M4PRD2"/>
<dbReference type="RefSeq" id="WP_171157403.1">
    <property type="nucleotide sequence ID" value="NZ_CP053189.1"/>
</dbReference>
<dbReference type="Pfam" id="PF13462">
    <property type="entry name" value="Thioredoxin_4"/>
    <property type="match status" value="1"/>
</dbReference>
<evidence type="ECO:0000256" key="2">
    <source>
        <dbReference type="SAM" id="SignalP"/>
    </source>
</evidence>
<feature type="region of interest" description="Disordered" evidence="1">
    <location>
        <begin position="201"/>
        <end position="222"/>
    </location>
</feature>
<dbReference type="InterPro" id="IPR012336">
    <property type="entry name" value="Thioredoxin-like_fold"/>
</dbReference>
<dbReference type="KEGG" id="sarg:HKX69_26345"/>
<gene>
    <name evidence="4" type="ORF">HKX69_26345</name>
</gene>
<reference evidence="4 5" key="1">
    <citation type="submission" date="2020-05" db="EMBL/GenBank/DDBJ databases">
        <authorList>
            <person name="Li K."/>
        </authorList>
    </citation>
    <scope>NUCLEOTIDE SEQUENCE [LARGE SCALE GENOMIC DNA]</scope>
    <source>
        <strain evidence="5">jing01</strain>
    </source>
</reference>
<name>A0A6M4PRD2_9ACTN</name>
<keyword evidence="5" id="KW-1185">Reference proteome</keyword>
<feature type="region of interest" description="Disordered" evidence="1">
    <location>
        <begin position="23"/>
        <end position="57"/>
    </location>
</feature>
<evidence type="ECO:0000256" key="1">
    <source>
        <dbReference type="SAM" id="MobiDB-lite"/>
    </source>
</evidence>
<keyword evidence="2" id="KW-0732">Signal</keyword>
<proteinExistence type="predicted"/>